<dbReference type="AlphaFoldDB" id="A0A8H7QF86"/>
<dbReference type="OrthoDB" id="2275019at2759"/>
<accession>A0A8H7QF86</accession>
<comment type="caution">
    <text evidence="3">The sequence shown here is derived from an EMBL/GenBank/DDBJ whole genome shotgun (WGS) entry which is preliminary data.</text>
</comment>
<organism evidence="3 4">
    <name type="scientific">Mucor plumbeus</name>
    <dbReference type="NCBI Taxonomy" id="97098"/>
    <lineage>
        <taxon>Eukaryota</taxon>
        <taxon>Fungi</taxon>
        <taxon>Fungi incertae sedis</taxon>
        <taxon>Mucoromycota</taxon>
        <taxon>Mucoromycotina</taxon>
        <taxon>Mucoromycetes</taxon>
        <taxon>Mucorales</taxon>
        <taxon>Mucorineae</taxon>
        <taxon>Mucoraceae</taxon>
        <taxon>Mucor</taxon>
    </lineage>
</organism>
<keyword evidence="1" id="KW-0547">Nucleotide-binding</keyword>
<evidence type="ECO:0000256" key="1">
    <source>
        <dbReference type="ARBA" id="ARBA00022741"/>
    </source>
</evidence>
<name>A0A8H7QF86_9FUNG</name>
<dbReference type="InterPro" id="IPR043129">
    <property type="entry name" value="ATPase_NBD"/>
</dbReference>
<dbReference type="PANTHER" id="PTHR14187">
    <property type="entry name" value="ALPHA KINASE/ELONGATION FACTOR 2 KINASE"/>
    <property type="match status" value="1"/>
</dbReference>
<dbReference type="EMBL" id="JAEPRC010000918">
    <property type="protein sequence ID" value="KAG2190695.1"/>
    <property type="molecule type" value="Genomic_DNA"/>
</dbReference>
<dbReference type="GO" id="GO:0005524">
    <property type="term" value="F:ATP binding"/>
    <property type="evidence" value="ECO:0007669"/>
    <property type="project" value="UniProtKB-KW"/>
</dbReference>
<evidence type="ECO:0000313" key="3">
    <source>
        <dbReference type="EMBL" id="KAG2190695.1"/>
    </source>
</evidence>
<gene>
    <name evidence="3" type="ORF">INT46_000225</name>
</gene>
<dbReference type="InterPro" id="IPR013126">
    <property type="entry name" value="Hsp_70_fam"/>
</dbReference>
<dbReference type="Gene3D" id="3.30.420.40">
    <property type="match status" value="1"/>
</dbReference>
<sequence length="1094" mass="123436">MTQGENNELPEILFSQQTKKDYSRVIGFDLGSSSLTCSLSTDKIPATASVFQYWANDSKNESHFPTCIQYKNWPLCNTTDGIKVGFEGRPQNSPIETGDVYIPNIKKYVTQSIIQGINEDGPSGSLVLSDFFKAVYANFVKAFKRLNEKQEKAKANRPSSNEQITKPYDLDDCRFCFAIPDGLTQKLEYTNLIQAAFKEAGFLKEGNNSNRLIFVNDAVAAGYNCLSAPRHFSGIEVESNCLVADIGYDSAKFSVIKAQTIDATSVIISSESSGIAGYWSVGDKFKTYLTDRSETFNLDITKPGQINFVVDSFEKYQKIKIDLNNDKERTVFEGINGPVDVCNADLREFVFKPFLDNLFLLIYKECQAYNIGRIIFRGQYCDDPFFIQKCDDFIKNSNFKRVPKCVVWEEQPKYMVSNGAVLFGLRSALPQIPTFISIEPLDIVLNGDQNTETQQKLTKASSKPKGKPKGSFAVGIDFGTTFSGCSYADISTVDPNNRHEIIPIEKWDAAQEYPKISTALRYNENTGKFSTNWGFNALKAQKKSGDLNLEFFKLLLSPKNVEKFYGKGNRIIEENRNRFFMVSTKPNDEKKTKRVKTLTPVEIIAEYLRNFNTEIRKILKTKYKLSYKDLKLEYVITVPAMWTEASRLIMLDAALKAGLIKDSSETVQLISEPEAAALSCEQFMKNTLKLGDDIFDDGLTFIVCDAGGGTVDLVTFRKKKKNGVASIQQIGDGTGGTCGAAHLDRNFRKLVQRFYTEVMGLTNPGEEFYRVHMDYFEKKIKHNFMPSNSNNKYRIKLPPFPVISQVTERREVKDFKSRCRLLEKNGVFEISENDIKNLIFDPIVEEVLQLLGKQIEKSSKSPPSAVLLVGGFSQSKYLQQKIKHYCNERNIEHNCVPPKGVTAISRGAVSYYLEPRLVSKKSATVSYAIQVDNPEKINNKSHLSYFIRKGTPIDMEETLYPQSVYVKYPGSAVIALFSKDDEVLPKINNRMEPFQPSTERKVNKIVEYVIDLPENSSIANGTIVKLDVTLKMAIEGISLDIQSQNPLVKLSKTGQIEKANSITFKRIEMAPMKVNLDAEKVRDFNIFSIFSSKK</sequence>
<dbReference type="Pfam" id="PF00012">
    <property type="entry name" value="HSP70"/>
    <property type="match status" value="1"/>
</dbReference>
<dbReference type="GO" id="GO:0140662">
    <property type="term" value="F:ATP-dependent protein folding chaperone"/>
    <property type="evidence" value="ECO:0007669"/>
    <property type="project" value="InterPro"/>
</dbReference>
<keyword evidence="2" id="KW-0067">ATP-binding</keyword>
<protein>
    <submittedName>
        <fullName evidence="3">Uncharacterized protein</fullName>
    </submittedName>
</protein>
<proteinExistence type="predicted"/>
<reference evidence="3" key="1">
    <citation type="submission" date="2020-12" db="EMBL/GenBank/DDBJ databases">
        <title>Metabolic potential, ecology and presence of endohyphal bacteria is reflected in genomic diversity of Mucoromycotina.</title>
        <authorList>
            <person name="Muszewska A."/>
            <person name="Okrasinska A."/>
            <person name="Steczkiewicz K."/>
            <person name="Drgas O."/>
            <person name="Orlowska M."/>
            <person name="Perlinska-Lenart U."/>
            <person name="Aleksandrzak-Piekarczyk T."/>
            <person name="Szatraj K."/>
            <person name="Zielenkiewicz U."/>
            <person name="Pilsyk S."/>
            <person name="Malc E."/>
            <person name="Mieczkowski P."/>
            <person name="Kruszewska J.S."/>
            <person name="Biernat P."/>
            <person name="Pawlowska J."/>
        </authorList>
    </citation>
    <scope>NUCLEOTIDE SEQUENCE</scope>
    <source>
        <strain evidence="3">CBS 226.32</strain>
    </source>
</reference>
<dbReference type="Proteomes" id="UP000650833">
    <property type="component" value="Unassembled WGS sequence"/>
</dbReference>
<evidence type="ECO:0000256" key="2">
    <source>
        <dbReference type="ARBA" id="ARBA00022840"/>
    </source>
</evidence>
<keyword evidence="4" id="KW-1185">Reference proteome</keyword>
<dbReference type="CDD" id="cd10170">
    <property type="entry name" value="ASKHA_NBD_HSP70"/>
    <property type="match status" value="1"/>
</dbReference>
<dbReference type="PANTHER" id="PTHR14187:SF5">
    <property type="entry name" value="HEAT SHOCK 70 KDA PROTEIN 12A"/>
    <property type="match status" value="1"/>
</dbReference>
<dbReference type="SUPFAM" id="SSF53067">
    <property type="entry name" value="Actin-like ATPase domain"/>
    <property type="match status" value="2"/>
</dbReference>
<evidence type="ECO:0000313" key="4">
    <source>
        <dbReference type="Proteomes" id="UP000650833"/>
    </source>
</evidence>